<organism evidence="2 3">
    <name type="scientific">Blastomonas natatoria</name>
    <dbReference type="NCBI Taxonomy" id="34015"/>
    <lineage>
        <taxon>Bacteria</taxon>
        <taxon>Pseudomonadati</taxon>
        <taxon>Pseudomonadota</taxon>
        <taxon>Alphaproteobacteria</taxon>
        <taxon>Sphingomonadales</taxon>
        <taxon>Sphingomonadaceae</taxon>
        <taxon>Blastomonas</taxon>
    </lineage>
</organism>
<keyword evidence="3" id="KW-1185">Reference proteome</keyword>
<sequence length="74" mass="8018">MTDTENRQPTDPVDCTDETAQRAGAKKSSLNEQAHGDTEPPEPDVDKDNVSEDELDDALDDSMDASDPPAFTQP</sequence>
<feature type="region of interest" description="Disordered" evidence="1">
    <location>
        <begin position="1"/>
        <end position="74"/>
    </location>
</feature>
<proteinExistence type="predicted"/>
<evidence type="ECO:0000256" key="1">
    <source>
        <dbReference type="SAM" id="MobiDB-lite"/>
    </source>
</evidence>
<protein>
    <submittedName>
        <fullName evidence="2">Uncharacterized protein</fullName>
    </submittedName>
</protein>
<dbReference type="OrthoDB" id="7597284at2"/>
<gene>
    <name evidence="2" type="ORF">C7451_11124</name>
</gene>
<reference evidence="2 3" key="1">
    <citation type="submission" date="2018-05" db="EMBL/GenBank/DDBJ databases">
        <title>Genomic Encyclopedia of Type Strains, Phase IV (KMG-IV): sequencing the most valuable type-strain genomes for metagenomic binning, comparative biology and taxonomic classification.</title>
        <authorList>
            <person name="Goeker M."/>
        </authorList>
    </citation>
    <scope>NUCLEOTIDE SEQUENCE [LARGE SCALE GENOMIC DNA]</scope>
    <source>
        <strain evidence="2 3">DSM 3183</strain>
    </source>
</reference>
<dbReference type="Proteomes" id="UP000248014">
    <property type="component" value="Unassembled WGS sequence"/>
</dbReference>
<dbReference type="AlphaFoldDB" id="A0A2V3UU52"/>
<feature type="compositionally biased region" description="Basic and acidic residues" evidence="1">
    <location>
        <begin position="34"/>
        <end position="50"/>
    </location>
</feature>
<evidence type="ECO:0000313" key="3">
    <source>
        <dbReference type="Proteomes" id="UP000248014"/>
    </source>
</evidence>
<evidence type="ECO:0000313" key="2">
    <source>
        <dbReference type="EMBL" id="PXW72903.1"/>
    </source>
</evidence>
<accession>A0A2V3UU52</accession>
<dbReference type="EMBL" id="QJJM01000011">
    <property type="protein sequence ID" value="PXW72903.1"/>
    <property type="molecule type" value="Genomic_DNA"/>
</dbReference>
<dbReference type="RefSeq" id="WP_110299601.1">
    <property type="nucleotide sequence ID" value="NZ_QJJM01000011.1"/>
</dbReference>
<comment type="caution">
    <text evidence="2">The sequence shown here is derived from an EMBL/GenBank/DDBJ whole genome shotgun (WGS) entry which is preliminary data.</text>
</comment>
<name>A0A2V3UU52_9SPHN</name>
<feature type="compositionally biased region" description="Acidic residues" evidence="1">
    <location>
        <begin position="51"/>
        <end position="64"/>
    </location>
</feature>